<dbReference type="Gene3D" id="3.10.450.50">
    <property type="match status" value="1"/>
</dbReference>
<reference evidence="1 2" key="1">
    <citation type="journal article" date="2019" name="Nat. Ecol. Evol.">
        <title>Megaphylogeny resolves global patterns of mushroom evolution.</title>
        <authorList>
            <person name="Varga T."/>
            <person name="Krizsan K."/>
            <person name="Foldi C."/>
            <person name="Dima B."/>
            <person name="Sanchez-Garcia M."/>
            <person name="Sanchez-Ramirez S."/>
            <person name="Szollosi G.J."/>
            <person name="Szarkandi J.G."/>
            <person name="Papp V."/>
            <person name="Albert L."/>
            <person name="Andreopoulos W."/>
            <person name="Angelini C."/>
            <person name="Antonin V."/>
            <person name="Barry K.W."/>
            <person name="Bougher N.L."/>
            <person name="Buchanan P."/>
            <person name="Buyck B."/>
            <person name="Bense V."/>
            <person name="Catcheside P."/>
            <person name="Chovatia M."/>
            <person name="Cooper J."/>
            <person name="Damon W."/>
            <person name="Desjardin D."/>
            <person name="Finy P."/>
            <person name="Geml J."/>
            <person name="Haridas S."/>
            <person name="Hughes K."/>
            <person name="Justo A."/>
            <person name="Karasinski D."/>
            <person name="Kautmanova I."/>
            <person name="Kiss B."/>
            <person name="Kocsube S."/>
            <person name="Kotiranta H."/>
            <person name="LaButti K.M."/>
            <person name="Lechner B.E."/>
            <person name="Liimatainen K."/>
            <person name="Lipzen A."/>
            <person name="Lukacs Z."/>
            <person name="Mihaltcheva S."/>
            <person name="Morgado L.N."/>
            <person name="Niskanen T."/>
            <person name="Noordeloos M.E."/>
            <person name="Ohm R.A."/>
            <person name="Ortiz-Santana B."/>
            <person name="Ovrebo C."/>
            <person name="Racz N."/>
            <person name="Riley R."/>
            <person name="Savchenko A."/>
            <person name="Shiryaev A."/>
            <person name="Soop K."/>
            <person name="Spirin V."/>
            <person name="Szebenyi C."/>
            <person name="Tomsovsky M."/>
            <person name="Tulloss R.E."/>
            <person name="Uehling J."/>
            <person name="Grigoriev I.V."/>
            <person name="Vagvolgyi C."/>
            <person name="Papp T."/>
            <person name="Martin F.M."/>
            <person name="Miettinen O."/>
            <person name="Hibbett D.S."/>
            <person name="Nagy L.G."/>
        </authorList>
    </citation>
    <scope>NUCLEOTIDE SEQUENCE [LARGE SCALE GENOMIC DNA]</scope>
    <source>
        <strain evidence="1 2">CBS 121175</strain>
    </source>
</reference>
<accession>A0A5C3KZS0</accession>
<dbReference type="AlphaFoldDB" id="A0A5C3KZS0"/>
<evidence type="ECO:0000313" key="2">
    <source>
        <dbReference type="Proteomes" id="UP000307440"/>
    </source>
</evidence>
<dbReference type="InterPro" id="IPR032710">
    <property type="entry name" value="NTF2-like_dom_sf"/>
</dbReference>
<dbReference type="Proteomes" id="UP000307440">
    <property type="component" value="Unassembled WGS sequence"/>
</dbReference>
<proteinExistence type="predicted"/>
<name>A0A5C3KZS0_COPMA</name>
<dbReference type="SUPFAM" id="SSF54427">
    <property type="entry name" value="NTF2-like"/>
    <property type="match status" value="1"/>
</dbReference>
<protein>
    <recommendedName>
        <fullName evidence="3">SnoaL-like domain-containing protein</fullName>
    </recommendedName>
</protein>
<evidence type="ECO:0000313" key="1">
    <source>
        <dbReference type="EMBL" id="TFK26184.1"/>
    </source>
</evidence>
<gene>
    <name evidence="1" type="ORF">FA15DRAFT_654521</name>
</gene>
<keyword evidence="2" id="KW-1185">Reference proteome</keyword>
<evidence type="ECO:0008006" key="3">
    <source>
        <dbReference type="Google" id="ProtNLM"/>
    </source>
</evidence>
<organism evidence="1 2">
    <name type="scientific">Coprinopsis marcescibilis</name>
    <name type="common">Agaric fungus</name>
    <name type="synonym">Psathyrella marcescibilis</name>
    <dbReference type="NCBI Taxonomy" id="230819"/>
    <lineage>
        <taxon>Eukaryota</taxon>
        <taxon>Fungi</taxon>
        <taxon>Dikarya</taxon>
        <taxon>Basidiomycota</taxon>
        <taxon>Agaricomycotina</taxon>
        <taxon>Agaricomycetes</taxon>
        <taxon>Agaricomycetidae</taxon>
        <taxon>Agaricales</taxon>
        <taxon>Agaricineae</taxon>
        <taxon>Psathyrellaceae</taxon>
        <taxon>Coprinopsis</taxon>
    </lineage>
</organism>
<sequence>MRLDLTPNAADAANPAYVKGREILERMLIAAESHQPDKVLDFFADDAVLKHCHLPATLPTRESKRSFFQWAQKLSQKIEIAVKSFNITNENITTTFDCTYTLDDGTEKVEYSVNIQRDPQASNVVPVLTIVRQNPDKLSHTTVFANLTPENSKHLTKAGPIPTHF</sequence>
<dbReference type="EMBL" id="ML210177">
    <property type="protein sequence ID" value="TFK26184.1"/>
    <property type="molecule type" value="Genomic_DNA"/>
</dbReference>